<protein>
    <recommendedName>
        <fullName evidence="5">ABC transporter domain-containing protein</fullName>
    </recommendedName>
</protein>
<evidence type="ECO:0000256" key="4">
    <source>
        <dbReference type="ARBA" id="ARBA00022967"/>
    </source>
</evidence>
<dbReference type="InterPro" id="IPR003439">
    <property type="entry name" value="ABC_transporter-like_ATP-bd"/>
</dbReference>
<organism evidence="6 7">
    <name type="scientific">Anoxybacter fermentans</name>
    <dbReference type="NCBI Taxonomy" id="1323375"/>
    <lineage>
        <taxon>Bacteria</taxon>
        <taxon>Bacillati</taxon>
        <taxon>Bacillota</taxon>
        <taxon>Clostridia</taxon>
        <taxon>Halanaerobiales</taxon>
        <taxon>Anoxybacter</taxon>
    </lineage>
</organism>
<dbReference type="PANTHER" id="PTHR42794">
    <property type="entry name" value="HEMIN IMPORT ATP-BINDING PROTEIN HMUV"/>
    <property type="match status" value="1"/>
</dbReference>
<dbReference type="GO" id="GO:0016887">
    <property type="term" value="F:ATP hydrolysis activity"/>
    <property type="evidence" value="ECO:0007669"/>
    <property type="project" value="InterPro"/>
</dbReference>
<dbReference type="Pfam" id="PF00005">
    <property type="entry name" value="ABC_tran"/>
    <property type="match status" value="1"/>
</dbReference>
<evidence type="ECO:0000256" key="1">
    <source>
        <dbReference type="ARBA" id="ARBA00022448"/>
    </source>
</evidence>
<dbReference type="InterPro" id="IPR003593">
    <property type="entry name" value="AAA+_ATPase"/>
</dbReference>
<dbReference type="SUPFAM" id="SSF52540">
    <property type="entry name" value="P-loop containing nucleoside triphosphate hydrolases"/>
    <property type="match status" value="1"/>
</dbReference>
<dbReference type="InterPro" id="IPR017871">
    <property type="entry name" value="ABC_transporter-like_CS"/>
</dbReference>
<dbReference type="GO" id="GO:0005524">
    <property type="term" value="F:ATP binding"/>
    <property type="evidence" value="ECO:0007669"/>
    <property type="project" value="UniProtKB-KW"/>
</dbReference>
<gene>
    <name evidence="6" type="ORF">BBF96_15070</name>
</gene>
<dbReference type="RefSeq" id="WP_127017939.1">
    <property type="nucleotide sequence ID" value="NZ_CP016379.1"/>
</dbReference>
<dbReference type="Proteomes" id="UP000267250">
    <property type="component" value="Chromosome"/>
</dbReference>
<dbReference type="FunFam" id="3.40.50.300:FF:000134">
    <property type="entry name" value="Iron-enterobactin ABC transporter ATP-binding protein"/>
    <property type="match status" value="1"/>
</dbReference>
<dbReference type="NCBIfam" id="NF010068">
    <property type="entry name" value="PRK13548.1"/>
    <property type="match status" value="1"/>
</dbReference>
<dbReference type="KEGG" id="aft:BBF96_15070"/>
<accession>A0A3S9T221</accession>
<dbReference type="PROSITE" id="PS00211">
    <property type="entry name" value="ABC_TRANSPORTER_1"/>
    <property type="match status" value="1"/>
</dbReference>
<keyword evidence="7" id="KW-1185">Reference proteome</keyword>
<name>A0A3S9T221_9FIRM</name>
<reference evidence="6 7" key="1">
    <citation type="submission" date="2016-07" db="EMBL/GenBank/DDBJ databases">
        <title>Genome and transcriptome analysis of iron-reducing fermentative bacteria Anoxybacter fermentans.</title>
        <authorList>
            <person name="Zeng X."/>
            <person name="Shao Z."/>
        </authorList>
    </citation>
    <scope>NUCLEOTIDE SEQUENCE [LARGE SCALE GENOMIC DNA]</scope>
    <source>
        <strain evidence="6 7">DY22613</strain>
    </source>
</reference>
<dbReference type="InterPro" id="IPR027417">
    <property type="entry name" value="P-loop_NTPase"/>
</dbReference>
<dbReference type="CDD" id="cd03214">
    <property type="entry name" value="ABC_Iron-Siderophores_B12_Hemin"/>
    <property type="match status" value="1"/>
</dbReference>
<keyword evidence="4" id="KW-1278">Translocase</keyword>
<dbReference type="AlphaFoldDB" id="A0A3S9T221"/>
<dbReference type="SMART" id="SM00382">
    <property type="entry name" value="AAA"/>
    <property type="match status" value="1"/>
</dbReference>
<evidence type="ECO:0000313" key="6">
    <source>
        <dbReference type="EMBL" id="AZR74577.1"/>
    </source>
</evidence>
<evidence type="ECO:0000256" key="2">
    <source>
        <dbReference type="ARBA" id="ARBA00022741"/>
    </source>
</evidence>
<evidence type="ECO:0000259" key="5">
    <source>
        <dbReference type="PROSITE" id="PS50893"/>
    </source>
</evidence>
<dbReference type="PROSITE" id="PS50893">
    <property type="entry name" value="ABC_TRANSPORTER_2"/>
    <property type="match status" value="1"/>
</dbReference>
<dbReference type="OrthoDB" id="9799337at2"/>
<feature type="domain" description="ABC transporter" evidence="5">
    <location>
        <begin position="5"/>
        <end position="240"/>
    </location>
</feature>
<proteinExistence type="predicted"/>
<dbReference type="EMBL" id="CP016379">
    <property type="protein sequence ID" value="AZR74577.1"/>
    <property type="molecule type" value="Genomic_DNA"/>
</dbReference>
<dbReference type="PANTHER" id="PTHR42794:SF1">
    <property type="entry name" value="HEMIN IMPORT ATP-BINDING PROTEIN HMUV"/>
    <property type="match status" value="1"/>
</dbReference>
<keyword evidence="2" id="KW-0547">Nucleotide-binding</keyword>
<evidence type="ECO:0000313" key="7">
    <source>
        <dbReference type="Proteomes" id="UP000267250"/>
    </source>
</evidence>
<evidence type="ECO:0000256" key="3">
    <source>
        <dbReference type="ARBA" id="ARBA00022840"/>
    </source>
</evidence>
<keyword evidence="1" id="KW-0813">Transport</keyword>
<dbReference type="Gene3D" id="3.40.50.300">
    <property type="entry name" value="P-loop containing nucleotide triphosphate hydrolases"/>
    <property type="match status" value="1"/>
</dbReference>
<keyword evidence="3" id="KW-0067">ATP-binding</keyword>
<sequence>MKPMIRCIDLSFGYNSNLIIKNINLEIKSGEFVGIIGPNGSGKSTLLKLLSGVLVPENGKIYLNGKPLDQIRIKDLARQMAVVPQNTEVLYDFSAYEIVAMGRYPHQGRWNRESIQDYRVIRKVMKQTGTWKLRNQSIKSLSGGERQRVIIARALAQEPQIILLDEPTSSLDINYQIEIFDLLQELNRSGKTIIVVSHDLNLASQYCDHLLLISKGQIYASGTPDEVITVKNIRDVYNTEVIISRKYSGRPYVTLVSKRRLPEVRKDLPWVHLVCGGGSGQKIINFLLEEGYPISGGVLNQGDSDWQLLVQNDRPVVEERPFSAILPETYQELLERMEKADLIIVTDLPFGLGNLANLKAVLKMREAGKPVYLLEKVPIEKRDFTDGKAREIYEKLVLKGAKVVESMESLAVLLKKGGSI</sequence>